<dbReference type="InterPro" id="IPR025110">
    <property type="entry name" value="AMP-bd_C"/>
</dbReference>
<keyword evidence="2" id="KW-0436">Ligase</keyword>
<proteinExistence type="inferred from homology"/>
<evidence type="ECO:0000259" key="4">
    <source>
        <dbReference type="Pfam" id="PF00501"/>
    </source>
</evidence>
<evidence type="ECO:0008006" key="8">
    <source>
        <dbReference type="Google" id="ProtNLM"/>
    </source>
</evidence>
<dbReference type="PANTHER" id="PTHR43201">
    <property type="entry name" value="ACYL-COA SYNTHETASE"/>
    <property type="match status" value="1"/>
</dbReference>
<keyword evidence="7" id="KW-1185">Reference proteome</keyword>
<dbReference type="InterPro" id="IPR042099">
    <property type="entry name" value="ANL_N_sf"/>
</dbReference>
<dbReference type="Gene3D" id="3.30.300.30">
    <property type="match status" value="1"/>
</dbReference>
<dbReference type="InterPro" id="IPR000873">
    <property type="entry name" value="AMP-dep_synth/lig_dom"/>
</dbReference>
<gene>
    <name evidence="6" type="ORF">GCM10009836_56610</name>
</gene>
<feature type="domain" description="AMP-dependent synthetase/ligase" evidence="4">
    <location>
        <begin position="44"/>
        <end position="410"/>
    </location>
</feature>
<dbReference type="RefSeq" id="WP_344423670.1">
    <property type="nucleotide sequence ID" value="NZ_BAAAQK010000023.1"/>
</dbReference>
<name>A0ABN2NHY5_9PSEU</name>
<comment type="caution">
    <text evidence="6">The sequence shown here is derived from an EMBL/GenBank/DDBJ whole genome shotgun (WGS) entry which is preliminary data.</text>
</comment>
<evidence type="ECO:0000256" key="1">
    <source>
        <dbReference type="ARBA" id="ARBA00006432"/>
    </source>
</evidence>
<evidence type="ECO:0000313" key="6">
    <source>
        <dbReference type="EMBL" id="GAA1868773.1"/>
    </source>
</evidence>
<reference evidence="6 7" key="1">
    <citation type="journal article" date="2019" name="Int. J. Syst. Evol. Microbiol.">
        <title>The Global Catalogue of Microorganisms (GCM) 10K type strain sequencing project: providing services to taxonomists for standard genome sequencing and annotation.</title>
        <authorList>
            <consortium name="The Broad Institute Genomics Platform"/>
            <consortium name="The Broad Institute Genome Sequencing Center for Infectious Disease"/>
            <person name="Wu L."/>
            <person name="Ma J."/>
        </authorList>
    </citation>
    <scope>NUCLEOTIDE SEQUENCE [LARGE SCALE GENOMIC DNA]</scope>
    <source>
        <strain evidence="6 7">JCM 16009</strain>
    </source>
</reference>
<dbReference type="Pfam" id="PF00501">
    <property type="entry name" value="AMP-binding"/>
    <property type="match status" value="1"/>
</dbReference>
<dbReference type="Proteomes" id="UP001500449">
    <property type="component" value="Unassembled WGS sequence"/>
</dbReference>
<dbReference type="SUPFAM" id="SSF56801">
    <property type="entry name" value="Acetyl-CoA synthetase-like"/>
    <property type="match status" value="1"/>
</dbReference>
<dbReference type="PANTHER" id="PTHR43201:SF5">
    <property type="entry name" value="MEDIUM-CHAIN ACYL-COA LIGASE ACSF2, MITOCHONDRIAL"/>
    <property type="match status" value="1"/>
</dbReference>
<feature type="compositionally biased region" description="Low complexity" evidence="3">
    <location>
        <begin position="8"/>
        <end position="31"/>
    </location>
</feature>
<dbReference type="EMBL" id="BAAAQK010000023">
    <property type="protein sequence ID" value="GAA1868773.1"/>
    <property type="molecule type" value="Genomic_DNA"/>
</dbReference>
<accession>A0ABN2NHY5</accession>
<evidence type="ECO:0000256" key="2">
    <source>
        <dbReference type="ARBA" id="ARBA00022598"/>
    </source>
</evidence>
<organism evidence="6 7">
    <name type="scientific">Pseudonocardia ailaonensis</name>
    <dbReference type="NCBI Taxonomy" id="367279"/>
    <lineage>
        <taxon>Bacteria</taxon>
        <taxon>Bacillati</taxon>
        <taxon>Actinomycetota</taxon>
        <taxon>Actinomycetes</taxon>
        <taxon>Pseudonocardiales</taxon>
        <taxon>Pseudonocardiaceae</taxon>
        <taxon>Pseudonocardia</taxon>
    </lineage>
</organism>
<comment type="similarity">
    <text evidence="1">Belongs to the ATP-dependent AMP-binding enzyme family.</text>
</comment>
<evidence type="ECO:0000313" key="7">
    <source>
        <dbReference type="Proteomes" id="UP001500449"/>
    </source>
</evidence>
<dbReference type="Gene3D" id="3.40.50.12780">
    <property type="entry name" value="N-terminal domain of ligase-like"/>
    <property type="match status" value="1"/>
</dbReference>
<protein>
    <recommendedName>
        <fullName evidence="8">Cyclohexanecarboxylate-CoA ligase</fullName>
    </recommendedName>
</protein>
<dbReference type="Pfam" id="PF13193">
    <property type="entry name" value="AMP-binding_C"/>
    <property type="match status" value="1"/>
</dbReference>
<feature type="region of interest" description="Disordered" evidence="3">
    <location>
        <begin position="1"/>
        <end position="32"/>
    </location>
</feature>
<evidence type="ECO:0000259" key="5">
    <source>
        <dbReference type="Pfam" id="PF13193"/>
    </source>
</evidence>
<sequence length="552" mass="58010">MEPAGDAPVTETVPPTRRPDAAAGADSEGAGPWTGPTWLEHFLRGAADHPDATAVVDEGGSLTRSEVLGAARRLAAYLLSRGAVAGDVVTLVLPNWREFAVVHAAVGLTGCVVNPVLPTLGARDLRHVLATAGSRFVFAAGRHRSGSPAEQVRLAAADLADPPEIVVVRADDGAAGSLEGVLALPWEETVAVVPPVADASAWDTITFTSGTEALPKGVVHSHRSTMFGIDAYSRRVLGLTTEDSVFMPSPICHASGLQWGLRAAAVIGMPLVLQDRWDAATALRLIDAHGCTYTLAATPFIVDMIAARRAGAGSGASLRCLASGGAPVPRHLVVDVREELGAELLVCFGASETYVATATRPGSPDHLLMTDGVPLPGTDTRIVDELGEPLPAGTDGEIVTRGPHVFLGYLGDPELTRRSFHGSWYRFGDVGRIDENGCLRVTGRIKDIVIRGGENISAREVEDLLLTHPGVRQAAVVGYPDARLGERCCAVIVPEGPPPTLPDLVDHLTAGGLARFKLPERLRVVDAMPMTATGKIRKAELRGLLLDPVPET</sequence>
<dbReference type="InterPro" id="IPR045851">
    <property type="entry name" value="AMP-bd_C_sf"/>
</dbReference>
<feature type="domain" description="AMP-binding enzyme C-terminal" evidence="5">
    <location>
        <begin position="460"/>
        <end position="535"/>
    </location>
</feature>
<evidence type="ECO:0000256" key="3">
    <source>
        <dbReference type="SAM" id="MobiDB-lite"/>
    </source>
</evidence>